<keyword evidence="2" id="KW-0813">Transport</keyword>
<evidence type="ECO:0000256" key="1">
    <source>
        <dbReference type="ARBA" id="ARBA00005417"/>
    </source>
</evidence>
<dbReference type="PANTHER" id="PTHR43166:SF4">
    <property type="entry name" value="PHOSPHONATES IMPORT ATP-BINDING PROTEIN PHNC"/>
    <property type="match status" value="1"/>
</dbReference>
<evidence type="ECO:0000259" key="5">
    <source>
        <dbReference type="PROSITE" id="PS50893"/>
    </source>
</evidence>
<keyword evidence="7" id="KW-1185">Reference proteome</keyword>
<protein>
    <submittedName>
        <fullName evidence="6">Amino acid ABC transporter ATP-binding protein</fullName>
    </submittedName>
</protein>
<keyword evidence="3" id="KW-0547">Nucleotide-binding</keyword>
<dbReference type="GO" id="GO:0005524">
    <property type="term" value="F:ATP binding"/>
    <property type="evidence" value="ECO:0007669"/>
    <property type="project" value="UniProtKB-KW"/>
</dbReference>
<dbReference type="PIRSF" id="PIRSF039085">
    <property type="entry name" value="ABC_ATPase_HisP"/>
    <property type="match status" value="1"/>
</dbReference>
<dbReference type="Pfam" id="PF00005">
    <property type="entry name" value="ABC_tran"/>
    <property type="match status" value="1"/>
</dbReference>
<evidence type="ECO:0000313" key="6">
    <source>
        <dbReference type="EMBL" id="MCW1886593.1"/>
    </source>
</evidence>
<dbReference type="RefSeq" id="WP_264502549.1">
    <property type="nucleotide sequence ID" value="NZ_JAPDDS010000011.1"/>
</dbReference>
<dbReference type="PROSITE" id="PS50893">
    <property type="entry name" value="ABC_TRANSPORTER_2"/>
    <property type="match status" value="1"/>
</dbReference>
<dbReference type="EMBL" id="JAPDDS010000011">
    <property type="protein sequence ID" value="MCW1886593.1"/>
    <property type="molecule type" value="Genomic_DNA"/>
</dbReference>
<organism evidence="6 7">
    <name type="scientific">Luteolibacter flavescens</name>
    <dbReference type="NCBI Taxonomy" id="1859460"/>
    <lineage>
        <taxon>Bacteria</taxon>
        <taxon>Pseudomonadati</taxon>
        <taxon>Verrucomicrobiota</taxon>
        <taxon>Verrucomicrobiia</taxon>
        <taxon>Verrucomicrobiales</taxon>
        <taxon>Verrucomicrobiaceae</taxon>
        <taxon>Luteolibacter</taxon>
    </lineage>
</organism>
<accession>A0ABT3FSP7</accession>
<dbReference type="Gene3D" id="3.40.50.300">
    <property type="entry name" value="P-loop containing nucleotide triphosphate hydrolases"/>
    <property type="match status" value="1"/>
</dbReference>
<evidence type="ECO:0000313" key="7">
    <source>
        <dbReference type="Proteomes" id="UP001207930"/>
    </source>
</evidence>
<dbReference type="InterPro" id="IPR027417">
    <property type="entry name" value="P-loop_NTPase"/>
</dbReference>
<dbReference type="InterPro" id="IPR003593">
    <property type="entry name" value="AAA+_ATPase"/>
</dbReference>
<keyword evidence="4 6" id="KW-0067">ATP-binding</keyword>
<comment type="caution">
    <text evidence="6">The sequence shown here is derived from an EMBL/GenBank/DDBJ whole genome shotgun (WGS) entry which is preliminary data.</text>
</comment>
<proteinExistence type="inferred from homology"/>
<dbReference type="PANTHER" id="PTHR43166">
    <property type="entry name" value="AMINO ACID IMPORT ATP-BINDING PROTEIN"/>
    <property type="match status" value="1"/>
</dbReference>
<evidence type="ECO:0000256" key="3">
    <source>
        <dbReference type="ARBA" id="ARBA00022741"/>
    </source>
</evidence>
<dbReference type="PROSITE" id="PS00211">
    <property type="entry name" value="ABC_TRANSPORTER_1"/>
    <property type="match status" value="1"/>
</dbReference>
<evidence type="ECO:0000256" key="4">
    <source>
        <dbReference type="ARBA" id="ARBA00022840"/>
    </source>
</evidence>
<evidence type="ECO:0000256" key="2">
    <source>
        <dbReference type="ARBA" id="ARBA00022448"/>
    </source>
</evidence>
<dbReference type="InterPro" id="IPR030679">
    <property type="entry name" value="ABC_ATPase_HisP-typ"/>
</dbReference>
<comment type="similarity">
    <text evidence="1">Belongs to the ABC transporter superfamily.</text>
</comment>
<dbReference type="InterPro" id="IPR017871">
    <property type="entry name" value="ABC_transporter-like_CS"/>
</dbReference>
<dbReference type="SUPFAM" id="SSF52540">
    <property type="entry name" value="P-loop containing nucleoside triphosphate hydrolases"/>
    <property type="match status" value="1"/>
</dbReference>
<name>A0ABT3FSP7_9BACT</name>
<sequence length="243" mass="26566">MKLEVDRVTKRYGATRALDGLSLHLASARVLVLIGPSGGGKSTLLRLLGGLETADEGSVQVNSHQLVASATALQSYRRKNGFLFQQFNLFPHLSAKRNITLPLEKVHGHTPEKARELAEQALRRFGLLEHADKLPSQLSGGQQQRVGIARAVAFSPEVLFLDEPTSALDPEMTAEVLELIQELAEAGQDIILSTHEMGFARAVADQVAFVAAGKIEECRPPSELFDAPESAICRRFLSKVMRY</sequence>
<dbReference type="SMART" id="SM00382">
    <property type="entry name" value="AAA"/>
    <property type="match status" value="1"/>
</dbReference>
<feature type="domain" description="ABC transporter" evidence="5">
    <location>
        <begin position="3"/>
        <end position="237"/>
    </location>
</feature>
<dbReference type="InterPro" id="IPR003439">
    <property type="entry name" value="ABC_transporter-like_ATP-bd"/>
</dbReference>
<reference evidence="6 7" key="1">
    <citation type="submission" date="2022-10" db="EMBL/GenBank/DDBJ databases">
        <title>Luteolibacter flavescens strain MCCC 1K03193, whole genome shotgun sequencing project.</title>
        <authorList>
            <person name="Zhao G."/>
            <person name="Shen L."/>
        </authorList>
    </citation>
    <scope>NUCLEOTIDE SEQUENCE [LARGE SCALE GENOMIC DNA]</scope>
    <source>
        <strain evidence="6 7">MCCC 1K03193</strain>
    </source>
</reference>
<gene>
    <name evidence="6" type="ORF">OKA04_17780</name>
</gene>
<dbReference type="InterPro" id="IPR050086">
    <property type="entry name" value="MetN_ABC_transporter-like"/>
</dbReference>
<dbReference type="Proteomes" id="UP001207930">
    <property type="component" value="Unassembled WGS sequence"/>
</dbReference>